<keyword evidence="10" id="KW-1185">Reference proteome</keyword>
<comment type="similarity">
    <text evidence="2 7">Belongs to the DedA family.</text>
</comment>
<dbReference type="RefSeq" id="WP_106308580.1">
    <property type="nucleotide sequence ID" value="NZ_PVWO01000297.1"/>
</dbReference>
<feature type="transmembrane region" description="Helical" evidence="7">
    <location>
        <begin position="59"/>
        <end position="83"/>
    </location>
</feature>
<name>A0A2T1G8P6_9CYAN</name>
<evidence type="ECO:0000256" key="5">
    <source>
        <dbReference type="ARBA" id="ARBA00022989"/>
    </source>
</evidence>
<organism evidence="9 10">
    <name type="scientific">Chamaesiphon polymorphus CCALA 037</name>
    <dbReference type="NCBI Taxonomy" id="2107692"/>
    <lineage>
        <taxon>Bacteria</taxon>
        <taxon>Bacillati</taxon>
        <taxon>Cyanobacteriota</taxon>
        <taxon>Cyanophyceae</taxon>
        <taxon>Gomontiellales</taxon>
        <taxon>Chamaesiphonaceae</taxon>
        <taxon>Chamaesiphon</taxon>
    </lineage>
</organism>
<dbReference type="Pfam" id="PF09335">
    <property type="entry name" value="VTT_dom"/>
    <property type="match status" value="1"/>
</dbReference>
<keyword evidence="4 7" id="KW-0812">Transmembrane</keyword>
<comment type="subcellular location">
    <subcellularLocation>
        <location evidence="1 7">Cell membrane</location>
        <topology evidence="1 7">Multi-pass membrane protein</topology>
    </subcellularLocation>
</comment>
<evidence type="ECO:0000256" key="6">
    <source>
        <dbReference type="ARBA" id="ARBA00023136"/>
    </source>
</evidence>
<comment type="caution">
    <text evidence="9">The sequence shown here is derived from an EMBL/GenBank/DDBJ whole genome shotgun (WGS) entry which is preliminary data.</text>
</comment>
<evidence type="ECO:0000256" key="1">
    <source>
        <dbReference type="ARBA" id="ARBA00004651"/>
    </source>
</evidence>
<dbReference type="InterPro" id="IPR032818">
    <property type="entry name" value="DedA-like"/>
</dbReference>
<evidence type="ECO:0000256" key="7">
    <source>
        <dbReference type="RuleBase" id="RU367016"/>
    </source>
</evidence>
<dbReference type="GO" id="GO:0005886">
    <property type="term" value="C:plasma membrane"/>
    <property type="evidence" value="ECO:0007669"/>
    <property type="project" value="UniProtKB-SubCell"/>
</dbReference>
<dbReference type="EMBL" id="PVWO01000297">
    <property type="protein sequence ID" value="PSB53560.1"/>
    <property type="molecule type" value="Genomic_DNA"/>
</dbReference>
<evidence type="ECO:0000256" key="2">
    <source>
        <dbReference type="ARBA" id="ARBA00010792"/>
    </source>
</evidence>
<keyword evidence="3 7" id="KW-1003">Cell membrane</keyword>
<feature type="domain" description="VTT" evidence="8">
    <location>
        <begin position="39"/>
        <end position="166"/>
    </location>
</feature>
<feature type="transmembrane region" description="Helical" evidence="7">
    <location>
        <begin position="149"/>
        <end position="168"/>
    </location>
</feature>
<keyword evidence="5 7" id="KW-1133">Transmembrane helix</keyword>
<gene>
    <name evidence="9" type="ORF">C7B77_19430</name>
</gene>
<keyword evidence="6 7" id="KW-0472">Membrane</keyword>
<evidence type="ECO:0000313" key="9">
    <source>
        <dbReference type="EMBL" id="PSB53560.1"/>
    </source>
</evidence>
<dbReference type="PANTHER" id="PTHR30353:SF0">
    <property type="entry name" value="TRANSMEMBRANE PROTEIN"/>
    <property type="match status" value="1"/>
</dbReference>
<protein>
    <recommendedName>
        <fullName evidence="8">VTT domain-containing protein</fullName>
    </recommendedName>
</protein>
<dbReference type="AlphaFoldDB" id="A0A2T1G8P6"/>
<evidence type="ECO:0000259" key="8">
    <source>
        <dbReference type="Pfam" id="PF09335"/>
    </source>
</evidence>
<evidence type="ECO:0000313" key="10">
    <source>
        <dbReference type="Proteomes" id="UP000238937"/>
    </source>
</evidence>
<dbReference type="Proteomes" id="UP000238937">
    <property type="component" value="Unassembled WGS sequence"/>
</dbReference>
<evidence type="ECO:0000256" key="3">
    <source>
        <dbReference type="ARBA" id="ARBA00022475"/>
    </source>
</evidence>
<dbReference type="OrthoDB" id="9813426at2"/>
<dbReference type="PANTHER" id="PTHR30353">
    <property type="entry name" value="INNER MEMBRANE PROTEIN DEDA-RELATED"/>
    <property type="match status" value="1"/>
</dbReference>
<sequence>MQLNITHLPSLPTLIQTFGYPLVWSIVFAESGLLVGALLPGDSLLFVAGFLCSVPNTPLNIWVMTFGCFVAAFLGDSFGYYFGKKWGRQLFDKPDSKIFKKKHLLMAEEFFERQGKVALILARFMPFVRTFAPIVAGIAAMRYRTFIQYNLLGGFVWAVGLSFLGYFIGGAIPPEQLDRYLIPITLSIMFISLSPSIFHLWKARQDRE</sequence>
<accession>A0A2T1G8P6</accession>
<feature type="transmembrane region" description="Helical" evidence="7">
    <location>
        <begin position="180"/>
        <end position="201"/>
    </location>
</feature>
<reference evidence="9 10" key="1">
    <citation type="submission" date="2018-03" db="EMBL/GenBank/DDBJ databases">
        <title>The ancient ancestry and fast evolution of plastids.</title>
        <authorList>
            <person name="Moore K.R."/>
            <person name="Magnabosco C."/>
            <person name="Momper L."/>
            <person name="Gold D.A."/>
            <person name="Bosak T."/>
            <person name="Fournier G.P."/>
        </authorList>
    </citation>
    <scope>NUCLEOTIDE SEQUENCE [LARGE SCALE GENOMIC DNA]</scope>
    <source>
        <strain evidence="9 10">CCALA 037</strain>
    </source>
</reference>
<dbReference type="InterPro" id="IPR032816">
    <property type="entry name" value="VTT_dom"/>
</dbReference>
<proteinExistence type="inferred from homology"/>
<feature type="transmembrane region" description="Helical" evidence="7">
    <location>
        <begin position="21"/>
        <end position="39"/>
    </location>
</feature>
<evidence type="ECO:0000256" key="4">
    <source>
        <dbReference type="ARBA" id="ARBA00022692"/>
    </source>
</evidence>